<feature type="domain" description="PpiC" evidence="7">
    <location>
        <begin position="228"/>
        <end position="330"/>
    </location>
</feature>
<comment type="catalytic activity">
    <reaction evidence="1">
        <text>[protein]-peptidylproline (omega=180) = [protein]-peptidylproline (omega=0)</text>
        <dbReference type="Rhea" id="RHEA:16237"/>
        <dbReference type="Rhea" id="RHEA-COMP:10747"/>
        <dbReference type="Rhea" id="RHEA-COMP:10748"/>
        <dbReference type="ChEBI" id="CHEBI:83833"/>
        <dbReference type="ChEBI" id="CHEBI:83834"/>
        <dbReference type="EC" id="5.2.1.8"/>
    </reaction>
</comment>
<evidence type="ECO:0000256" key="1">
    <source>
        <dbReference type="ARBA" id="ARBA00000971"/>
    </source>
</evidence>
<dbReference type="InterPro" id="IPR046357">
    <property type="entry name" value="PPIase_dom_sf"/>
</dbReference>
<accession>A0A7G8PQN3</accession>
<dbReference type="EC" id="5.2.1.8" evidence="2"/>
<dbReference type="Pfam" id="PF13616">
    <property type="entry name" value="Rotamase_3"/>
    <property type="match status" value="1"/>
</dbReference>
<dbReference type="InterPro" id="IPR000297">
    <property type="entry name" value="PPIase_PpiC"/>
</dbReference>
<dbReference type="Proteomes" id="UP000515514">
    <property type="component" value="Chromosome"/>
</dbReference>
<dbReference type="EMBL" id="CP052909">
    <property type="protein sequence ID" value="QNJ96649.1"/>
    <property type="molecule type" value="Genomic_DNA"/>
</dbReference>
<dbReference type="Pfam" id="PF00639">
    <property type="entry name" value="Rotamase"/>
    <property type="match status" value="1"/>
</dbReference>
<proteinExistence type="predicted"/>
<organism evidence="8 9">
    <name type="scientific">Constantimarinum furrinae</name>
    <dbReference type="NCBI Taxonomy" id="2562285"/>
    <lineage>
        <taxon>Bacteria</taxon>
        <taxon>Pseudomonadati</taxon>
        <taxon>Bacteroidota</taxon>
        <taxon>Flavobacteriia</taxon>
        <taxon>Flavobacteriales</taxon>
        <taxon>Flavobacteriaceae</taxon>
        <taxon>Altibacter/Constantimarinum group</taxon>
        <taxon>Constantimarinum</taxon>
    </lineage>
</organism>
<dbReference type="SUPFAM" id="SSF54534">
    <property type="entry name" value="FKBP-like"/>
    <property type="match status" value="2"/>
</dbReference>
<evidence type="ECO:0000256" key="5">
    <source>
        <dbReference type="ARBA" id="ARBA00023235"/>
    </source>
</evidence>
<dbReference type="KEGG" id="alti:ALE3EI_0058"/>
<dbReference type="GO" id="GO:0003755">
    <property type="term" value="F:peptidyl-prolyl cis-trans isomerase activity"/>
    <property type="evidence" value="ECO:0007669"/>
    <property type="project" value="UniProtKB-KW"/>
</dbReference>
<keyword evidence="9" id="KW-1185">Reference proteome</keyword>
<dbReference type="AlphaFoldDB" id="A0A7G8PQN3"/>
<evidence type="ECO:0000256" key="6">
    <source>
        <dbReference type="PROSITE-ProRule" id="PRU00278"/>
    </source>
</evidence>
<dbReference type="Gene3D" id="3.10.50.40">
    <property type="match status" value="2"/>
</dbReference>
<dbReference type="PANTHER" id="PTHR47245:SF1">
    <property type="entry name" value="FOLDASE PROTEIN PRSA"/>
    <property type="match status" value="1"/>
</dbReference>
<evidence type="ECO:0000313" key="9">
    <source>
        <dbReference type="Proteomes" id="UP000515514"/>
    </source>
</evidence>
<protein>
    <recommendedName>
        <fullName evidence="2">peptidylprolyl isomerase</fullName>
        <ecNumber evidence="2">5.2.1.8</ecNumber>
    </recommendedName>
</protein>
<evidence type="ECO:0000256" key="2">
    <source>
        <dbReference type="ARBA" id="ARBA00013194"/>
    </source>
</evidence>
<reference evidence="8 9" key="1">
    <citation type="submission" date="2020-04" db="EMBL/GenBank/DDBJ databases">
        <title>Genome sequence of Altibacter aquimarinus strain ALE3EI.</title>
        <authorList>
            <person name="Oh H.-M."/>
            <person name="Jang D."/>
        </authorList>
    </citation>
    <scope>NUCLEOTIDE SEQUENCE [LARGE SCALE GENOMIC DNA]</scope>
    <source>
        <strain evidence="8 9">ALE3EI</strain>
    </source>
</reference>
<dbReference type="Pfam" id="PF13145">
    <property type="entry name" value="Rotamase_2"/>
    <property type="match status" value="1"/>
</dbReference>
<feature type="domain" description="PpiC" evidence="7">
    <location>
        <begin position="121"/>
        <end position="223"/>
    </location>
</feature>
<keyword evidence="3" id="KW-0732">Signal</keyword>
<name>A0A7G8PQN3_9FLAO</name>
<keyword evidence="5 6" id="KW-0413">Isomerase</keyword>
<evidence type="ECO:0000256" key="3">
    <source>
        <dbReference type="ARBA" id="ARBA00022729"/>
    </source>
</evidence>
<keyword evidence="4 6" id="KW-0697">Rotamase</keyword>
<gene>
    <name evidence="8" type="ORF">ALE3EI_0058</name>
</gene>
<dbReference type="PANTHER" id="PTHR47245">
    <property type="entry name" value="PEPTIDYLPROLYL ISOMERASE"/>
    <property type="match status" value="1"/>
</dbReference>
<evidence type="ECO:0000313" key="8">
    <source>
        <dbReference type="EMBL" id="QNJ96649.1"/>
    </source>
</evidence>
<dbReference type="RefSeq" id="WP_186989690.1">
    <property type="nucleotide sequence ID" value="NZ_CP052909.1"/>
</dbReference>
<evidence type="ECO:0000256" key="4">
    <source>
        <dbReference type="ARBA" id="ARBA00023110"/>
    </source>
</evidence>
<evidence type="ECO:0000259" key="7">
    <source>
        <dbReference type="PROSITE" id="PS50198"/>
    </source>
</evidence>
<sequence length="653" mass="75660">MNKIILLLIVFLGNIVNTQAQKNKDVLLTIDGKEIYASDFKRVYKKNLELVQDESQKSVDGYLDLFIDYQLKIAEAYAEELDKNRTYKSEFSKYQEQLSRNYLFESRVTDELVKEAYERSLEVIEAAHILVFSKYDDLPQDTLVAYNKIKMVREKAIAGEDFTELANTYSEENSGKNTGGYLGKFSAFQMVYPFESMAYNTKVGEISEIVRTQFGYHIIKVLDRYKKGEDISVSHIMIADKEDASRTFDPKQRIDEIYTMLQQGESFESLVKQYSEDKGSVKNNGKLRKFGRGGVSAKKFEDAAFKLKRVGEISEPIQSKFGWHIIRLDEIHPIPSIEDEREKLEKRVQDENRTKIVTNAINEKIKARYGFENGAPFSGFFNDYVTDSILTKKWKPASFPTKADKVIFTIGDHDVMFSEFAAYIEREQGRMRNTRLKSMMISELYNDFETEELKKYFRKKLEEENEEYAAIISEYRYGLLIFELMEDKVWNLAKEDTTGLENYFKQNESSYLWKQRVNAEIISVVDRQLAKTVQEMLEAGKTMEEIKASMNTDDEVKIIGTKGTFEEGDRLLPSDFTAVKGVSPIYESNGSFVVIKVSEIKAAGPKTLDEVKGKVMSDYQRFLEEQWIESLRKKYNVEVNTKTLKKIKKELES</sequence>
<dbReference type="PROSITE" id="PS50198">
    <property type="entry name" value="PPIC_PPIASE_2"/>
    <property type="match status" value="2"/>
</dbReference>
<dbReference type="InterPro" id="IPR050245">
    <property type="entry name" value="PrsA_foldase"/>
</dbReference>